<dbReference type="STRING" id="56484.A0A1Y2FJ03"/>
<evidence type="ECO:0008006" key="9">
    <source>
        <dbReference type="Google" id="ProtNLM"/>
    </source>
</evidence>
<feature type="compositionally biased region" description="Basic residues" evidence="6">
    <location>
        <begin position="330"/>
        <end position="340"/>
    </location>
</feature>
<accession>A0A1Y2FJ03</accession>
<evidence type="ECO:0000256" key="1">
    <source>
        <dbReference type="ARBA" id="ARBA00004123"/>
    </source>
</evidence>
<evidence type="ECO:0000256" key="6">
    <source>
        <dbReference type="SAM" id="MobiDB-lite"/>
    </source>
</evidence>
<keyword evidence="3" id="KW-0805">Transcription regulation</keyword>
<feature type="non-terminal residue" evidence="7">
    <location>
        <position position="363"/>
    </location>
</feature>
<protein>
    <recommendedName>
        <fullName evidence="9">SNF5-domain-containing protein</fullName>
    </recommendedName>
</protein>
<dbReference type="AlphaFoldDB" id="A0A1Y2FJ03"/>
<dbReference type="OrthoDB" id="515064at2759"/>
<dbReference type="RefSeq" id="XP_040726204.1">
    <property type="nucleotide sequence ID" value="XM_040867679.1"/>
</dbReference>
<gene>
    <name evidence="7" type="ORF">BCR37DRAFT_346327</name>
</gene>
<dbReference type="InterPro" id="IPR006939">
    <property type="entry name" value="SNF5"/>
</dbReference>
<evidence type="ECO:0000313" key="7">
    <source>
        <dbReference type="EMBL" id="ORY83909.1"/>
    </source>
</evidence>
<name>A0A1Y2FJ03_PROLT</name>
<evidence type="ECO:0000313" key="8">
    <source>
        <dbReference type="Proteomes" id="UP000193685"/>
    </source>
</evidence>
<keyword evidence="4" id="KW-0804">Transcription</keyword>
<evidence type="ECO:0000256" key="4">
    <source>
        <dbReference type="ARBA" id="ARBA00023163"/>
    </source>
</evidence>
<evidence type="ECO:0000256" key="3">
    <source>
        <dbReference type="ARBA" id="ARBA00023015"/>
    </source>
</evidence>
<sequence length="363" mass="42073">MSDVPIEIYAHRDKLHARTTERERNRAAAYIRRRRAQLETLQQAERLRAAGAAHAAAVFGPGYSGLGGNKSTEGKPRILYPKERKRPRSHLKEIFFTRAQFRQVALEEEVLVPIRLDFDSEKYKLRDTFTWNLNDHTIPIGLFADHLCEDYQLPPAPFVESIKRSIAEQLNDFHPHKFPEHAQQTSVVSDDSYTSHRDDDLRIPIKLDITIGRLNLVDQFEWDINAEYNQPEHFAQTTCLELGLAQEFQTAIAHAIREQCQLYTKSLFLVGHTFDGLAVADSDMRHALMDSLNGDVQRPKHLLDDFAPILSQLLPDQLERVEKEREREVRRNRRQTRTKRGPNLPDLNDLPKTYRTPYHNSVL</sequence>
<dbReference type="OMA" id="AFEWDIN"/>
<dbReference type="GO" id="GO:0000228">
    <property type="term" value="C:nuclear chromosome"/>
    <property type="evidence" value="ECO:0007669"/>
    <property type="project" value="InterPro"/>
</dbReference>
<comment type="subcellular location">
    <subcellularLocation>
        <location evidence="1">Nucleus</location>
    </subcellularLocation>
</comment>
<organism evidence="7 8">
    <name type="scientific">Protomyces lactucae-debilis</name>
    <dbReference type="NCBI Taxonomy" id="2754530"/>
    <lineage>
        <taxon>Eukaryota</taxon>
        <taxon>Fungi</taxon>
        <taxon>Dikarya</taxon>
        <taxon>Ascomycota</taxon>
        <taxon>Taphrinomycotina</taxon>
        <taxon>Taphrinomycetes</taxon>
        <taxon>Taphrinales</taxon>
        <taxon>Protomycetaceae</taxon>
        <taxon>Protomyces</taxon>
    </lineage>
</organism>
<dbReference type="GO" id="GO:0006338">
    <property type="term" value="P:chromatin remodeling"/>
    <property type="evidence" value="ECO:0007669"/>
    <property type="project" value="InterPro"/>
</dbReference>
<keyword evidence="5" id="KW-0539">Nucleus</keyword>
<proteinExistence type="inferred from homology"/>
<comment type="caution">
    <text evidence="7">The sequence shown here is derived from an EMBL/GenBank/DDBJ whole genome shotgun (WGS) entry which is preliminary data.</text>
</comment>
<evidence type="ECO:0000256" key="2">
    <source>
        <dbReference type="ARBA" id="ARBA00010239"/>
    </source>
</evidence>
<dbReference type="Pfam" id="PF04855">
    <property type="entry name" value="SNF5"/>
    <property type="match status" value="1"/>
</dbReference>
<dbReference type="Proteomes" id="UP000193685">
    <property type="component" value="Unassembled WGS sequence"/>
</dbReference>
<feature type="region of interest" description="Disordered" evidence="6">
    <location>
        <begin position="322"/>
        <end position="363"/>
    </location>
</feature>
<dbReference type="EMBL" id="MCFI01000007">
    <property type="protein sequence ID" value="ORY83909.1"/>
    <property type="molecule type" value="Genomic_DNA"/>
</dbReference>
<dbReference type="PANTHER" id="PTHR10019">
    <property type="entry name" value="SNF5"/>
    <property type="match status" value="1"/>
</dbReference>
<reference evidence="7 8" key="1">
    <citation type="submission" date="2016-07" db="EMBL/GenBank/DDBJ databases">
        <title>Pervasive Adenine N6-methylation of Active Genes in Fungi.</title>
        <authorList>
            <consortium name="DOE Joint Genome Institute"/>
            <person name="Mondo S.J."/>
            <person name="Dannebaum R.O."/>
            <person name="Kuo R.C."/>
            <person name="Labutti K."/>
            <person name="Haridas S."/>
            <person name="Kuo A."/>
            <person name="Salamov A."/>
            <person name="Ahrendt S.R."/>
            <person name="Lipzen A."/>
            <person name="Sullivan W."/>
            <person name="Andreopoulos W.B."/>
            <person name="Clum A."/>
            <person name="Lindquist E."/>
            <person name="Daum C."/>
            <person name="Ramamoorthy G.K."/>
            <person name="Gryganskyi A."/>
            <person name="Culley D."/>
            <person name="Magnuson J.K."/>
            <person name="James T.Y."/>
            <person name="O'Malley M.A."/>
            <person name="Stajich J.E."/>
            <person name="Spatafora J.W."/>
            <person name="Visel A."/>
            <person name="Grigoriev I.V."/>
        </authorList>
    </citation>
    <scope>NUCLEOTIDE SEQUENCE [LARGE SCALE GENOMIC DNA]</scope>
    <source>
        <strain evidence="7 8">12-1054</strain>
    </source>
</reference>
<keyword evidence="8" id="KW-1185">Reference proteome</keyword>
<dbReference type="GeneID" id="63784278"/>
<evidence type="ECO:0000256" key="5">
    <source>
        <dbReference type="ARBA" id="ARBA00023242"/>
    </source>
</evidence>
<comment type="similarity">
    <text evidence="2">Belongs to the SNF5 family.</text>
</comment>